<keyword evidence="6" id="KW-0479">Metal-binding</keyword>
<dbReference type="GO" id="GO:0008270">
    <property type="term" value="F:zinc ion binding"/>
    <property type="evidence" value="ECO:0007669"/>
    <property type="project" value="UniProtKB-KW"/>
</dbReference>
<evidence type="ECO:0000256" key="12">
    <source>
        <dbReference type="PROSITE-ProRule" id="PRU00175"/>
    </source>
</evidence>
<evidence type="ECO:0000256" key="9">
    <source>
        <dbReference type="ARBA" id="ARBA00022833"/>
    </source>
</evidence>
<dbReference type="PANTHER" id="PTHR22996">
    <property type="entry name" value="MAHOGUNIN"/>
    <property type="match status" value="1"/>
</dbReference>
<proteinExistence type="inferred from homology"/>
<feature type="region of interest" description="Disordered" evidence="13">
    <location>
        <begin position="1"/>
        <end position="36"/>
    </location>
</feature>
<evidence type="ECO:0000256" key="10">
    <source>
        <dbReference type="ARBA" id="ARBA00023288"/>
    </source>
</evidence>
<dbReference type="GO" id="GO:0016567">
    <property type="term" value="P:protein ubiquitination"/>
    <property type="evidence" value="ECO:0000318"/>
    <property type="project" value="GO_Central"/>
</dbReference>
<evidence type="ECO:0000256" key="6">
    <source>
        <dbReference type="ARBA" id="ARBA00022723"/>
    </source>
</evidence>
<name>A0A2C9UC13_MANES</name>
<dbReference type="Pfam" id="PF13920">
    <property type="entry name" value="zf-C3HC4_3"/>
    <property type="match status" value="1"/>
</dbReference>
<dbReference type="SUPFAM" id="SSF57850">
    <property type="entry name" value="RING/U-box"/>
    <property type="match status" value="1"/>
</dbReference>
<feature type="domain" description="RING-type" evidence="14">
    <location>
        <begin position="272"/>
        <end position="310"/>
    </location>
</feature>
<evidence type="ECO:0000256" key="4">
    <source>
        <dbReference type="ARBA" id="ARBA00022679"/>
    </source>
</evidence>
<sequence length="323" mass="36117">MGNINCCGLNKPSKNRSRRSHALSASTQSGTTANPEPVPYNLYLGVYPLPSLLSQSERKRSNPLRLPGGSNSYGSKKLLQEPCIEHQKVSTLRNFVNLRKKTLRLELDEEHPGMFLVSFTFDASAAGTITIIFFATEGKDGTLSAMKENLLPPLTVTFQPGMSQKFRQPSGTGINHAMFEETESLKVTRMYGYPLAVKAEAFPKNQNGSYGRISDDFQVTMAVFDKNEGEYRARIVKRALWKNGLKLDLHEIYQIENSVDEDVDTHNKGHSCVICLSEPQDTIVLACRHMCLCSKCAQVLRFQTNRCPICGQPAEMLLEMMKD</sequence>
<evidence type="ECO:0000256" key="2">
    <source>
        <dbReference type="ARBA" id="ARBA00004906"/>
    </source>
</evidence>
<dbReference type="InterPro" id="IPR045195">
    <property type="entry name" value="LOG2-like_mRING_C3HC5"/>
</dbReference>
<evidence type="ECO:0000313" key="15">
    <source>
        <dbReference type="EMBL" id="OAY27696.1"/>
    </source>
</evidence>
<dbReference type="EMBL" id="CM004401">
    <property type="protein sequence ID" value="OAY27696.1"/>
    <property type="molecule type" value="Genomic_DNA"/>
</dbReference>
<evidence type="ECO:0000256" key="7">
    <source>
        <dbReference type="ARBA" id="ARBA00022771"/>
    </source>
</evidence>
<keyword evidence="8" id="KW-0833">Ubl conjugation pathway</keyword>
<dbReference type="Proteomes" id="UP000091857">
    <property type="component" value="Chromosome 15"/>
</dbReference>
<protein>
    <recommendedName>
        <fullName evidence="3">RING-type E3 ubiquitin transferase</fullName>
        <ecNumber evidence="3">2.3.2.27</ecNumber>
    </recommendedName>
</protein>
<dbReference type="InterPro" id="IPR058981">
    <property type="entry name" value="MGRN1/RNF157-like_N"/>
</dbReference>
<dbReference type="Gramene" id="Manes.15G008300.1.v8.1">
    <property type="protein sequence ID" value="Manes.15G008300.1.v8.1.CDS.1"/>
    <property type="gene ID" value="Manes.15G008300.v8.1"/>
</dbReference>
<dbReference type="CDD" id="cd16789">
    <property type="entry name" value="mRING-HC-C3HC5_MGRN1-like"/>
    <property type="match status" value="1"/>
</dbReference>
<dbReference type="SMART" id="SM00184">
    <property type="entry name" value="RING"/>
    <property type="match status" value="1"/>
</dbReference>
<keyword evidence="16" id="KW-1185">Reference proteome</keyword>
<keyword evidence="7 12" id="KW-0863">Zinc-finger</keyword>
<comment type="caution">
    <text evidence="15">The sequence shown here is derived from an EMBL/GenBank/DDBJ whole genome shotgun (WGS) entry which is preliminary data.</text>
</comment>
<dbReference type="InterPro" id="IPR045194">
    <property type="entry name" value="MGRN1/RNF157-like"/>
</dbReference>
<dbReference type="Pfam" id="PF26192">
    <property type="entry name" value="RNF157-like_N"/>
    <property type="match status" value="1"/>
</dbReference>
<dbReference type="EC" id="2.3.2.27" evidence="3"/>
<evidence type="ECO:0000256" key="1">
    <source>
        <dbReference type="ARBA" id="ARBA00000900"/>
    </source>
</evidence>
<comment type="similarity">
    <text evidence="11">Belongs to the RING-type zinc finger family. LOG2 subfamily.</text>
</comment>
<accession>A0A2C9UC13</accession>
<dbReference type="GO" id="GO:0061630">
    <property type="term" value="F:ubiquitin protein ligase activity"/>
    <property type="evidence" value="ECO:0000318"/>
    <property type="project" value="GO_Central"/>
</dbReference>
<feature type="compositionally biased region" description="Polar residues" evidence="13">
    <location>
        <begin position="23"/>
        <end position="34"/>
    </location>
</feature>
<dbReference type="InterPro" id="IPR013083">
    <property type="entry name" value="Znf_RING/FYVE/PHD"/>
</dbReference>
<evidence type="ECO:0000256" key="8">
    <source>
        <dbReference type="ARBA" id="ARBA00022786"/>
    </source>
</evidence>
<gene>
    <name evidence="15" type="ORF">MANES_15G008300v8</name>
</gene>
<evidence type="ECO:0000256" key="3">
    <source>
        <dbReference type="ARBA" id="ARBA00012483"/>
    </source>
</evidence>
<dbReference type="AlphaFoldDB" id="A0A2C9UC13"/>
<evidence type="ECO:0000256" key="11">
    <source>
        <dbReference type="ARBA" id="ARBA00025721"/>
    </source>
</evidence>
<dbReference type="PROSITE" id="PS50089">
    <property type="entry name" value="ZF_RING_2"/>
    <property type="match status" value="1"/>
</dbReference>
<dbReference type="PANTHER" id="PTHR22996:SF0">
    <property type="entry name" value="RE60872P-RELATED"/>
    <property type="match status" value="1"/>
</dbReference>
<evidence type="ECO:0000256" key="13">
    <source>
        <dbReference type="SAM" id="MobiDB-lite"/>
    </source>
</evidence>
<keyword evidence="10" id="KW-0449">Lipoprotein</keyword>
<dbReference type="OrthoDB" id="1711136at2759"/>
<evidence type="ECO:0000313" key="16">
    <source>
        <dbReference type="Proteomes" id="UP000091857"/>
    </source>
</evidence>
<keyword evidence="4" id="KW-0808">Transferase</keyword>
<organism evidence="15 16">
    <name type="scientific">Manihot esculenta</name>
    <name type="common">Cassava</name>
    <name type="synonym">Jatropha manihot</name>
    <dbReference type="NCBI Taxonomy" id="3983"/>
    <lineage>
        <taxon>Eukaryota</taxon>
        <taxon>Viridiplantae</taxon>
        <taxon>Streptophyta</taxon>
        <taxon>Embryophyta</taxon>
        <taxon>Tracheophyta</taxon>
        <taxon>Spermatophyta</taxon>
        <taxon>Magnoliopsida</taxon>
        <taxon>eudicotyledons</taxon>
        <taxon>Gunneridae</taxon>
        <taxon>Pentapetalae</taxon>
        <taxon>rosids</taxon>
        <taxon>fabids</taxon>
        <taxon>Malpighiales</taxon>
        <taxon>Euphorbiaceae</taxon>
        <taxon>Crotonoideae</taxon>
        <taxon>Manihoteae</taxon>
        <taxon>Manihot</taxon>
    </lineage>
</organism>
<dbReference type="InterPro" id="IPR001841">
    <property type="entry name" value="Znf_RING"/>
</dbReference>
<comment type="catalytic activity">
    <reaction evidence="1">
        <text>S-ubiquitinyl-[E2 ubiquitin-conjugating enzyme]-L-cysteine + [acceptor protein]-L-lysine = [E2 ubiquitin-conjugating enzyme]-L-cysteine + N(6)-ubiquitinyl-[acceptor protein]-L-lysine.</text>
        <dbReference type="EC" id="2.3.2.27"/>
    </reaction>
</comment>
<comment type="pathway">
    <text evidence="2">Protein modification; protein ubiquitination.</text>
</comment>
<evidence type="ECO:0000256" key="5">
    <source>
        <dbReference type="ARBA" id="ARBA00022707"/>
    </source>
</evidence>
<reference evidence="16" key="1">
    <citation type="journal article" date="2016" name="Nat. Biotechnol.">
        <title>Sequencing wild and cultivated cassava and related species reveals extensive interspecific hybridization and genetic diversity.</title>
        <authorList>
            <person name="Bredeson J.V."/>
            <person name="Lyons J.B."/>
            <person name="Prochnik S.E."/>
            <person name="Wu G.A."/>
            <person name="Ha C.M."/>
            <person name="Edsinger-Gonzales E."/>
            <person name="Grimwood J."/>
            <person name="Schmutz J."/>
            <person name="Rabbi I.Y."/>
            <person name="Egesi C."/>
            <person name="Nauluvula P."/>
            <person name="Lebot V."/>
            <person name="Ndunguru J."/>
            <person name="Mkamilo G."/>
            <person name="Bart R.S."/>
            <person name="Setter T.L."/>
            <person name="Gleadow R.M."/>
            <person name="Kulakow P."/>
            <person name="Ferguson M.E."/>
            <person name="Rounsley S."/>
            <person name="Rokhsar D.S."/>
        </authorList>
    </citation>
    <scope>NUCLEOTIDE SEQUENCE [LARGE SCALE GENOMIC DNA]</scope>
    <source>
        <strain evidence="16">cv. AM560-2</strain>
    </source>
</reference>
<dbReference type="Gene3D" id="3.30.40.10">
    <property type="entry name" value="Zinc/RING finger domain, C3HC4 (zinc finger)"/>
    <property type="match status" value="1"/>
</dbReference>
<evidence type="ECO:0000259" key="14">
    <source>
        <dbReference type="PROSITE" id="PS50089"/>
    </source>
</evidence>
<keyword evidence="5" id="KW-0519">Myristate</keyword>
<keyword evidence="9" id="KW-0862">Zinc</keyword>